<evidence type="ECO:0000313" key="4">
    <source>
        <dbReference type="Proteomes" id="UP000012063"/>
    </source>
</evidence>
<dbReference type="InterPro" id="IPR050807">
    <property type="entry name" value="TransReg_Diox_bact_type"/>
</dbReference>
<dbReference type="SMART" id="SM00530">
    <property type="entry name" value="HTH_XRE"/>
    <property type="match status" value="1"/>
</dbReference>
<dbReference type="Gene3D" id="1.10.260.40">
    <property type="entry name" value="lambda repressor-like DNA-binding domains"/>
    <property type="match status" value="1"/>
</dbReference>
<comment type="caution">
    <text evidence="3">The sequence shown here is derived from an EMBL/GenBank/DDBJ whole genome shotgun (WGS) entry which is preliminary data.</text>
</comment>
<evidence type="ECO:0000313" key="3">
    <source>
        <dbReference type="EMBL" id="CCU80426.1"/>
    </source>
</evidence>
<dbReference type="AlphaFoldDB" id="M5E2P5"/>
<dbReference type="Pfam" id="PF01381">
    <property type="entry name" value="HTH_3"/>
    <property type="match status" value="1"/>
</dbReference>
<dbReference type="EMBL" id="CAUI01000023">
    <property type="protein sequence ID" value="CCU80426.1"/>
    <property type="molecule type" value="Genomic_DNA"/>
</dbReference>
<protein>
    <recommendedName>
        <fullName evidence="2">HTH cro/C1-type domain-containing protein</fullName>
    </recommendedName>
</protein>
<proteinExistence type="predicted"/>
<dbReference type="SUPFAM" id="SSF47413">
    <property type="entry name" value="lambda repressor-like DNA-binding domains"/>
    <property type="match status" value="1"/>
</dbReference>
<dbReference type="InterPro" id="IPR001387">
    <property type="entry name" value="Cro/C1-type_HTH"/>
</dbReference>
<accession>M5E2P5</accession>
<sequence length="116" mass="13244">MQRENIGKKIREYRKFNELTQEGLGEKAGLHYTYIGQVERGDKDPSFKALINIAEALGVGVDKLLINYDISSGATIQISNITDLLLKRNEKELEMIYTLLKNLTDILEESDIEKKQ</sequence>
<gene>
    <name evidence="3" type="ORF">HSACCH_02029</name>
</gene>
<dbReference type="InParanoid" id="M5E2P5"/>
<evidence type="ECO:0000259" key="2">
    <source>
        <dbReference type="PROSITE" id="PS50943"/>
    </source>
</evidence>
<dbReference type="eggNOG" id="COG1396">
    <property type="taxonomic scope" value="Bacteria"/>
</dbReference>
<dbReference type="PANTHER" id="PTHR46797:SF24">
    <property type="entry name" value="DNA-BINDING PHAGE PROTEIN"/>
    <property type="match status" value="1"/>
</dbReference>
<dbReference type="FunCoup" id="M5E2P5">
    <property type="interactions" value="64"/>
</dbReference>
<dbReference type="Proteomes" id="UP000012063">
    <property type="component" value="Unassembled WGS sequence"/>
</dbReference>
<keyword evidence="4" id="KW-1185">Reference proteome</keyword>
<reference evidence="4" key="1">
    <citation type="journal article" date="2013" name="Genome Announc.">
        <title>Genome Sequence of Halanaerobium saccharolyticum subsp. saccharolyticum Strain DSM 6643T, a Halophilic Hydrogen-Producing Bacterium.</title>
        <authorList>
            <person name="Kivisto A."/>
            <person name="Larjo A."/>
            <person name="Ciranna A."/>
            <person name="Santala V."/>
            <person name="Roos C."/>
            <person name="Karp M."/>
        </authorList>
    </citation>
    <scope>NUCLEOTIDE SEQUENCE [LARGE SCALE GENOMIC DNA]</scope>
    <source>
        <strain evidence="4">DSM 6643</strain>
    </source>
</reference>
<dbReference type="GO" id="GO:0003700">
    <property type="term" value="F:DNA-binding transcription factor activity"/>
    <property type="evidence" value="ECO:0007669"/>
    <property type="project" value="TreeGrafter"/>
</dbReference>
<name>M5E2P5_9FIRM</name>
<evidence type="ECO:0000256" key="1">
    <source>
        <dbReference type="ARBA" id="ARBA00023125"/>
    </source>
</evidence>
<dbReference type="PROSITE" id="PS50943">
    <property type="entry name" value="HTH_CROC1"/>
    <property type="match status" value="1"/>
</dbReference>
<dbReference type="OrthoDB" id="371153at2"/>
<organism evidence="3 4">
    <name type="scientific">Halanaerobium saccharolyticum subsp. saccharolyticum DSM 6643</name>
    <dbReference type="NCBI Taxonomy" id="1293054"/>
    <lineage>
        <taxon>Bacteria</taxon>
        <taxon>Bacillati</taxon>
        <taxon>Bacillota</taxon>
        <taxon>Clostridia</taxon>
        <taxon>Halanaerobiales</taxon>
        <taxon>Halanaerobiaceae</taxon>
        <taxon>Halanaerobium</taxon>
    </lineage>
</organism>
<dbReference type="PANTHER" id="PTHR46797">
    <property type="entry name" value="HTH-TYPE TRANSCRIPTIONAL REGULATOR"/>
    <property type="match status" value="1"/>
</dbReference>
<feature type="domain" description="HTH cro/C1-type" evidence="2">
    <location>
        <begin position="10"/>
        <end position="64"/>
    </location>
</feature>
<keyword evidence="1" id="KW-0238">DNA-binding</keyword>
<dbReference type="CDD" id="cd00093">
    <property type="entry name" value="HTH_XRE"/>
    <property type="match status" value="1"/>
</dbReference>
<dbReference type="InterPro" id="IPR010982">
    <property type="entry name" value="Lambda_DNA-bd_dom_sf"/>
</dbReference>
<dbReference type="GO" id="GO:0003677">
    <property type="term" value="F:DNA binding"/>
    <property type="evidence" value="ECO:0007669"/>
    <property type="project" value="UniProtKB-KW"/>
</dbReference>
<dbReference type="STRING" id="1293054.HSACCH_02029"/>
<dbReference type="RefSeq" id="WP_005489690.1">
    <property type="nucleotide sequence ID" value="NZ_CAUI01000023.1"/>
</dbReference>
<dbReference type="GO" id="GO:0005829">
    <property type="term" value="C:cytosol"/>
    <property type="evidence" value="ECO:0007669"/>
    <property type="project" value="TreeGrafter"/>
</dbReference>